<gene>
    <name evidence="2" type="ORF">OCBIM_22006969mg</name>
</gene>
<feature type="chain" id="PRO_5005582650" description="Secreted protein" evidence="1">
    <location>
        <begin position="23"/>
        <end position="71"/>
    </location>
</feature>
<evidence type="ECO:0008006" key="3">
    <source>
        <dbReference type="Google" id="ProtNLM"/>
    </source>
</evidence>
<name>A0A0L8FV32_OCTBM</name>
<reference evidence="2" key="1">
    <citation type="submission" date="2015-07" db="EMBL/GenBank/DDBJ databases">
        <title>MeaNS - Measles Nucleotide Surveillance Program.</title>
        <authorList>
            <person name="Tran T."/>
            <person name="Druce J."/>
        </authorList>
    </citation>
    <scope>NUCLEOTIDE SEQUENCE</scope>
    <source>
        <strain evidence="2">UCB-OBI-ISO-001</strain>
        <tissue evidence="2">Gonad</tissue>
    </source>
</reference>
<sequence length="71" mass="8123">MLRDYLFTCFFLSFHLYFQSSCFLHHVNIAKLMLDLETITVNNTHMLIIPPVSLGTLCNQSLCVCMCVCAC</sequence>
<organism evidence="2">
    <name type="scientific">Octopus bimaculoides</name>
    <name type="common">California two-spotted octopus</name>
    <dbReference type="NCBI Taxonomy" id="37653"/>
    <lineage>
        <taxon>Eukaryota</taxon>
        <taxon>Metazoa</taxon>
        <taxon>Spiralia</taxon>
        <taxon>Lophotrochozoa</taxon>
        <taxon>Mollusca</taxon>
        <taxon>Cephalopoda</taxon>
        <taxon>Coleoidea</taxon>
        <taxon>Octopodiformes</taxon>
        <taxon>Octopoda</taxon>
        <taxon>Incirrata</taxon>
        <taxon>Octopodidae</taxon>
        <taxon>Octopus</taxon>
    </lineage>
</organism>
<feature type="signal peptide" evidence="1">
    <location>
        <begin position="1"/>
        <end position="22"/>
    </location>
</feature>
<dbReference type="AlphaFoldDB" id="A0A0L8FV32"/>
<evidence type="ECO:0000313" key="2">
    <source>
        <dbReference type="EMBL" id="KOF68557.1"/>
    </source>
</evidence>
<accession>A0A0L8FV32</accession>
<dbReference type="EMBL" id="KQ426169">
    <property type="protein sequence ID" value="KOF68557.1"/>
    <property type="molecule type" value="Genomic_DNA"/>
</dbReference>
<proteinExistence type="predicted"/>
<protein>
    <recommendedName>
        <fullName evidence="3">Secreted protein</fullName>
    </recommendedName>
</protein>
<keyword evidence="1" id="KW-0732">Signal</keyword>
<evidence type="ECO:0000256" key="1">
    <source>
        <dbReference type="SAM" id="SignalP"/>
    </source>
</evidence>